<dbReference type="Pfam" id="PF08864">
    <property type="entry name" value="UPF0302"/>
    <property type="match status" value="1"/>
</dbReference>
<evidence type="ECO:0000313" key="2">
    <source>
        <dbReference type="EMBL" id="EHJ08282.1"/>
    </source>
</evidence>
<dbReference type="RefSeq" id="WP_002463063.1">
    <property type="nucleotide sequence ID" value="NZ_AEUN01000347.1"/>
</dbReference>
<proteinExistence type="predicted"/>
<dbReference type="AlphaFoldDB" id="G5JHR3"/>
<dbReference type="PIRSF" id="PIRSF007165">
    <property type="entry name" value="UCP007165"/>
    <property type="match status" value="1"/>
</dbReference>
<feature type="domain" description="IDEAL" evidence="1">
    <location>
        <begin position="136"/>
        <end position="172"/>
    </location>
</feature>
<name>G5JHR3_9STAP</name>
<gene>
    <name evidence="2" type="ORF">SS7213T_04976</name>
</gene>
<organism evidence="2 3">
    <name type="scientific">Staphylococcus simiae CCM 7213 = CCUG 51256</name>
    <dbReference type="NCBI Taxonomy" id="911238"/>
    <lineage>
        <taxon>Bacteria</taxon>
        <taxon>Bacillati</taxon>
        <taxon>Bacillota</taxon>
        <taxon>Bacilli</taxon>
        <taxon>Bacillales</taxon>
        <taxon>Staphylococcaceae</taxon>
        <taxon>Staphylococcus</taxon>
    </lineage>
</organism>
<dbReference type="InterPro" id="IPR011188">
    <property type="entry name" value="UPF0302"/>
</dbReference>
<evidence type="ECO:0000313" key="3">
    <source>
        <dbReference type="Proteomes" id="UP000005413"/>
    </source>
</evidence>
<accession>G5JHR3</accession>
<protein>
    <recommendedName>
        <fullName evidence="1">IDEAL domain-containing protein</fullName>
    </recommendedName>
</protein>
<dbReference type="PATRIC" id="fig|911238.3.peg.832"/>
<evidence type="ECO:0000259" key="1">
    <source>
        <dbReference type="SMART" id="SM00914"/>
    </source>
</evidence>
<sequence>MTETLVKMKQSFMEYLLFHYQFKSRIAIWSLNFIKANEQLTHQIHFVKDKVAGHETLEIAEAGSNASAIRFTKDNISLLNTNEIFDYISHTDKPFDIQIHFSNQMTKERRLDDIIIAQLTESSKYDLYLHDLQSISLNQVKQRLLIERILDNIDLSLQMNEEHRFYQLTRILNIIKAKDTGGQ</sequence>
<keyword evidence="3" id="KW-1185">Reference proteome</keyword>
<dbReference type="Proteomes" id="UP000005413">
    <property type="component" value="Unassembled WGS sequence"/>
</dbReference>
<dbReference type="InterPro" id="IPR014957">
    <property type="entry name" value="IDEAL_dom"/>
</dbReference>
<dbReference type="EMBL" id="AEUN01000347">
    <property type="protein sequence ID" value="EHJ08282.1"/>
    <property type="molecule type" value="Genomic_DNA"/>
</dbReference>
<dbReference type="SMART" id="SM00914">
    <property type="entry name" value="IDEAL"/>
    <property type="match status" value="1"/>
</dbReference>
<dbReference type="InterPro" id="IPR038091">
    <property type="entry name" value="UPF0302_N_sf"/>
</dbReference>
<dbReference type="Gene3D" id="3.40.1530.30">
    <property type="entry name" value="Uncharacterised family UPF0302, N-terminal domain"/>
    <property type="match status" value="1"/>
</dbReference>
<dbReference type="OrthoDB" id="2155814at2"/>
<dbReference type="InterPro" id="IPR014963">
    <property type="entry name" value="UPF0302_N"/>
</dbReference>
<dbReference type="Pfam" id="PF08858">
    <property type="entry name" value="IDEAL"/>
    <property type="match status" value="1"/>
</dbReference>
<reference evidence="2 3" key="1">
    <citation type="journal article" date="2012" name="BMC Genomics">
        <title>Comparative genomic analysis of the genus Staphylococcus including Staphylococcus aureus and its newly described sister species Staphylococcus simiae.</title>
        <authorList>
            <person name="Suzuki H."/>
            <person name="Lefebure T."/>
            <person name="Pavinski Bitar P."/>
            <person name="Stanhope M.J."/>
        </authorList>
    </citation>
    <scope>NUCLEOTIDE SEQUENCE [LARGE SCALE GENOMIC DNA]</scope>
    <source>
        <strain evidence="2 3">CCM 7213</strain>
    </source>
</reference>
<comment type="caution">
    <text evidence="2">The sequence shown here is derived from an EMBL/GenBank/DDBJ whole genome shotgun (WGS) entry which is preliminary data.</text>
</comment>